<proteinExistence type="predicted"/>
<protein>
    <submittedName>
        <fullName evidence="1">Transcriptional regulator</fullName>
    </submittedName>
</protein>
<reference evidence="1 2" key="1">
    <citation type="submission" date="2024-04" db="EMBL/GenBank/DDBJ databases">
        <title>draft genome sequnece of Paenibacillus filicis.</title>
        <authorList>
            <person name="Kim D.-U."/>
        </authorList>
    </citation>
    <scope>NUCLEOTIDE SEQUENCE [LARGE SCALE GENOMIC DNA]</scope>
    <source>
        <strain evidence="1 2">KACC14197</strain>
    </source>
</reference>
<accession>A0ABU9DU02</accession>
<gene>
    <name evidence="1" type="ORF">WMW72_31100</name>
</gene>
<dbReference type="InterPro" id="IPR013321">
    <property type="entry name" value="Arc_rbn_hlx_hlx"/>
</dbReference>
<dbReference type="EMBL" id="JBBPCC010000029">
    <property type="protein sequence ID" value="MEK8132355.1"/>
    <property type="molecule type" value="Genomic_DNA"/>
</dbReference>
<name>A0ABU9DU02_9BACL</name>
<sequence>MDEKKGTAATRAKDKYNAANYDQVKFTVKKGERERIDEAAVRLGLSRNAFILEAIEEKLRKAKEQQD</sequence>
<dbReference type="RefSeq" id="WP_341419489.1">
    <property type="nucleotide sequence ID" value="NZ_JBBPCC010000029.1"/>
</dbReference>
<dbReference type="Proteomes" id="UP001469365">
    <property type="component" value="Unassembled WGS sequence"/>
</dbReference>
<comment type="caution">
    <text evidence="1">The sequence shown here is derived from an EMBL/GenBank/DDBJ whole genome shotgun (WGS) entry which is preliminary data.</text>
</comment>
<evidence type="ECO:0000313" key="2">
    <source>
        <dbReference type="Proteomes" id="UP001469365"/>
    </source>
</evidence>
<organism evidence="1 2">
    <name type="scientific">Paenibacillus filicis</name>
    <dbReference type="NCBI Taxonomy" id="669464"/>
    <lineage>
        <taxon>Bacteria</taxon>
        <taxon>Bacillati</taxon>
        <taxon>Bacillota</taxon>
        <taxon>Bacilli</taxon>
        <taxon>Bacillales</taxon>
        <taxon>Paenibacillaceae</taxon>
        <taxon>Paenibacillus</taxon>
    </lineage>
</organism>
<evidence type="ECO:0000313" key="1">
    <source>
        <dbReference type="EMBL" id="MEK8132355.1"/>
    </source>
</evidence>
<dbReference type="Gene3D" id="1.10.1220.10">
    <property type="entry name" value="Met repressor-like"/>
    <property type="match status" value="1"/>
</dbReference>
<keyword evidence="2" id="KW-1185">Reference proteome</keyword>